<dbReference type="SMART" id="SM00202">
    <property type="entry name" value="SR"/>
    <property type="match status" value="1"/>
</dbReference>
<dbReference type="InterPro" id="IPR011333">
    <property type="entry name" value="SKP1/BTB/POZ_sf"/>
</dbReference>
<keyword evidence="8" id="KW-0325">Glycoprotein</keyword>
<keyword evidence="7 11" id="KW-1015">Disulfide bond</keyword>
<dbReference type="GO" id="GO:0016020">
    <property type="term" value="C:membrane"/>
    <property type="evidence" value="ECO:0007669"/>
    <property type="project" value="InterPro"/>
</dbReference>
<evidence type="ECO:0000313" key="15">
    <source>
        <dbReference type="Proteomes" id="UP000504623"/>
    </source>
</evidence>
<evidence type="ECO:0000259" key="14">
    <source>
        <dbReference type="PROSITE" id="PS50287"/>
    </source>
</evidence>
<dbReference type="InterPro" id="IPR011705">
    <property type="entry name" value="BACK"/>
</dbReference>
<evidence type="ECO:0000256" key="9">
    <source>
        <dbReference type="ARBA" id="ARBA00024860"/>
    </source>
</evidence>
<evidence type="ECO:0000256" key="8">
    <source>
        <dbReference type="ARBA" id="ARBA00023180"/>
    </source>
</evidence>
<keyword evidence="6" id="KW-0130">Cell adhesion</keyword>
<evidence type="ECO:0000259" key="13">
    <source>
        <dbReference type="PROSITE" id="PS50097"/>
    </source>
</evidence>
<keyword evidence="3" id="KW-0964">Secreted</keyword>
<dbReference type="OrthoDB" id="25028at2759"/>
<dbReference type="PROSITE" id="PS50097">
    <property type="entry name" value="BTB"/>
    <property type="match status" value="1"/>
</dbReference>
<dbReference type="PRINTS" id="PR00258">
    <property type="entry name" value="SPERACTRCPTR"/>
</dbReference>
<dbReference type="InterPro" id="IPR000210">
    <property type="entry name" value="BTB/POZ_dom"/>
</dbReference>
<keyword evidence="4" id="KW-0272">Extracellular matrix</keyword>
<feature type="disulfide bond" evidence="11">
    <location>
        <begin position="49"/>
        <end position="113"/>
    </location>
</feature>
<dbReference type="SUPFAM" id="SSF56487">
    <property type="entry name" value="SRCR-like"/>
    <property type="match status" value="1"/>
</dbReference>
<dbReference type="GO" id="GO:0007155">
    <property type="term" value="P:cell adhesion"/>
    <property type="evidence" value="ECO:0007669"/>
    <property type="project" value="UniProtKB-KW"/>
</dbReference>
<dbReference type="PANTHER" id="PTHR24410">
    <property type="entry name" value="HL07962P-RELATED"/>
    <property type="match status" value="1"/>
</dbReference>
<name>A0A9B0TVY3_CHRAS</name>
<evidence type="ECO:0000256" key="2">
    <source>
        <dbReference type="ARBA" id="ARBA00019410"/>
    </source>
</evidence>
<comment type="subcellular location">
    <subcellularLocation>
        <location evidence="1">Secreted</location>
        <location evidence="1">Extracellular space</location>
        <location evidence="1">Extracellular matrix</location>
    </subcellularLocation>
</comment>
<dbReference type="PROSITE" id="PS50287">
    <property type="entry name" value="SRCR_2"/>
    <property type="match status" value="1"/>
</dbReference>
<dbReference type="Pfam" id="PF07707">
    <property type="entry name" value="BACK"/>
    <property type="match status" value="1"/>
</dbReference>
<dbReference type="CTD" id="3959"/>
<dbReference type="GeneID" id="102837622"/>
<feature type="domain" description="SRCR" evidence="14">
    <location>
        <begin position="24"/>
        <end position="124"/>
    </location>
</feature>
<dbReference type="InterPro" id="IPR001190">
    <property type="entry name" value="SRCR"/>
</dbReference>
<sequence>MALPQLLGMCLLLAGTHGLDNGDMRLVDGGEDNQGRVEIFYRGQWGTVCDNNWDLIDAGVVCRALGFQNATQALGGAAFGQGRGPVMLDKVQCTGTELSLAQCRSLGWLQSRCGHEKDASVVCTNETGSDPVVYTLDLSSELGEVLGGIFDSQQSCDLAIQVHAGGKEVLQVCAHTLILSSNPEAQVLLRGTGSSVTIAVDTECLPVVSEFIRYLYSRRLDVTLSSVKCFHLLASTHGAQQLQDYCAHLFAVLLPQDPSFRTTLDLHAYAQATSDTLLAALCEQFLAWNLEALTQSEAWPSVPPALLRSLLSRSDLAVSSERALLMAVDLWGQETRTSRSVMAGLLQDIRFPMILPSDLFELQFNLSLLRRHGAFFQEKVQQALEFHTVPLQLLVRHWGLNLTQDAYQPRLYTAPTWSGSVSGSRQVSQKADPYSSTYYYGRSYTQAPSAYGYYPSVSFWTPQHPSFLFQSTRLSWSLFYLPTVQSCWNYGFSCSSDELPALGLTSSSYPNQAIGYENKALVLCSGNIVVGVTDFKDKKAPIPHAQGNSSNASFFPCPVGFSSSFRAAIRPFYLTNSSDIY</sequence>
<feature type="domain" description="BTB" evidence="13">
    <location>
        <begin position="156"/>
        <end position="224"/>
    </location>
</feature>
<dbReference type="InterPro" id="IPR051481">
    <property type="entry name" value="BTB-POZ/Galectin-3-binding"/>
</dbReference>
<dbReference type="InterPro" id="IPR036772">
    <property type="entry name" value="SRCR-like_dom_sf"/>
</dbReference>
<comment type="function">
    <text evidence="9">Promotes integrin-mediated cell adhesion. May stimulate host defense against viruses and tumor cells.</text>
</comment>
<dbReference type="FunFam" id="3.10.250.10:FF:000005">
    <property type="entry name" value="Neurotrypsin isoform A"/>
    <property type="match status" value="1"/>
</dbReference>
<organism evidence="15 16">
    <name type="scientific">Chrysochloris asiatica</name>
    <name type="common">Cape golden mole</name>
    <dbReference type="NCBI Taxonomy" id="185453"/>
    <lineage>
        <taxon>Eukaryota</taxon>
        <taxon>Metazoa</taxon>
        <taxon>Chordata</taxon>
        <taxon>Craniata</taxon>
        <taxon>Vertebrata</taxon>
        <taxon>Euteleostomi</taxon>
        <taxon>Mammalia</taxon>
        <taxon>Eutheria</taxon>
        <taxon>Afrotheria</taxon>
        <taxon>Chrysochloridae</taxon>
        <taxon>Chrysochlorinae</taxon>
        <taxon>Chrysochloris</taxon>
    </lineage>
</organism>
<dbReference type="RefSeq" id="XP_006869713.1">
    <property type="nucleotide sequence ID" value="XM_006869651.1"/>
</dbReference>
<evidence type="ECO:0000256" key="7">
    <source>
        <dbReference type="ARBA" id="ARBA00023157"/>
    </source>
</evidence>
<feature type="chain" id="PRO_5038932036" description="Galectin-3-binding protein" evidence="12">
    <location>
        <begin position="19"/>
        <end position="581"/>
    </location>
</feature>
<evidence type="ECO:0000256" key="4">
    <source>
        <dbReference type="ARBA" id="ARBA00022530"/>
    </source>
</evidence>
<dbReference type="Proteomes" id="UP000504623">
    <property type="component" value="Unplaced"/>
</dbReference>
<feature type="signal peptide" evidence="12">
    <location>
        <begin position="1"/>
        <end position="18"/>
    </location>
</feature>
<evidence type="ECO:0000256" key="6">
    <source>
        <dbReference type="ARBA" id="ARBA00022889"/>
    </source>
</evidence>
<gene>
    <name evidence="16" type="primary">LGALS3BP</name>
</gene>
<dbReference type="GO" id="GO:0005615">
    <property type="term" value="C:extracellular space"/>
    <property type="evidence" value="ECO:0007669"/>
    <property type="project" value="TreeGrafter"/>
</dbReference>
<evidence type="ECO:0000256" key="12">
    <source>
        <dbReference type="SAM" id="SignalP"/>
    </source>
</evidence>
<dbReference type="SUPFAM" id="SSF54695">
    <property type="entry name" value="POZ domain"/>
    <property type="match status" value="1"/>
</dbReference>
<accession>A0A9B0TVY3</accession>
<keyword evidence="15" id="KW-1185">Reference proteome</keyword>
<proteinExistence type="predicted"/>
<reference evidence="16" key="1">
    <citation type="submission" date="2025-08" db="UniProtKB">
        <authorList>
            <consortium name="RefSeq"/>
        </authorList>
    </citation>
    <scope>IDENTIFICATION</scope>
    <source>
        <tissue evidence="16">Spleen</tissue>
    </source>
</reference>
<dbReference type="Gene3D" id="1.25.40.420">
    <property type="match status" value="1"/>
</dbReference>
<dbReference type="PANTHER" id="PTHR24410:SF16">
    <property type="entry name" value="GALECTIN-3-BINDING PROTEIN"/>
    <property type="match status" value="1"/>
</dbReference>
<feature type="disulfide bond" evidence="11">
    <location>
        <begin position="93"/>
        <end position="103"/>
    </location>
</feature>
<evidence type="ECO:0000256" key="11">
    <source>
        <dbReference type="PROSITE-ProRule" id="PRU00196"/>
    </source>
</evidence>
<dbReference type="Pfam" id="PF00530">
    <property type="entry name" value="SRCR"/>
    <property type="match status" value="1"/>
</dbReference>
<dbReference type="Gene3D" id="3.10.250.10">
    <property type="entry name" value="SRCR-like domain"/>
    <property type="match status" value="1"/>
</dbReference>
<dbReference type="AlphaFoldDB" id="A0A9B0TVY3"/>
<evidence type="ECO:0000256" key="3">
    <source>
        <dbReference type="ARBA" id="ARBA00022525"/>
    </source>
</evidence>
<protein>
    <recommendedName>
        <fullName evidence="2">Galectin-3-binding protein</fullName>
    </recommendedName>
    <alternativeName>
        <fullName evidence="10">Lectin galactoside-binding soluble 3-binding protein</fullName>
    </alternativeName>
</protein>
<evidence type="ECO:0000256" key="10">
    <source>
        <dbReference type="ARBA" id="ARBA00031798"/>
    </source>
</evidence>
<keyword evidence="5 12" id="KW-0732">Signal</keyword>
<evidence type="ECO:0000313" key="16">
    <source>
        <dbReference type="RefSeq" id="XP_006869713.1"/>
    </source>
</evidence>
<dbReference type="GO" id="GO:0031012">
    <property type="term" value="C:extracellular matrix"/>
    <property type="evidence" value="ECO:0007669"/>
    <property type="project" value="TreeGrafter"/>
</dbReference>
<evidence type="ECO:0000256" key="5">
    <source>
        <dbReference type="ARBA" id="ARBA00022729"/>
    </source>
</evidence>
<dbReference type="PROSITE" id="PS00420">
    <property type="entry name" value="SRCR_1"/>
    <property type="match status" value="1"/>
</dbReference>
<evidence type="ECO:0000256" key="1">
    <source>
        <dbReference type="ARBA" id="ARBA00004498"/>
    </source>
</evidence>
<dbReference type="SMART" id="SM00875">
    <property type="entry name" value="BACK"/>
    <property type="match status" value="1"/>
</dbReference>
<feature type="disulfide bond" evidence="11">
    <location>
        <begin position="62"/>
        <end position="123"/>
    </location>
</feature>
<dbReference type="Gene3D" id="3.30.710.10">
    <property type="entry name" value="Potassium Channel Kv1.1, Chain A"/>
    <property type="match status" value="1"/>
</dbReference>